<feature type="region of interest" description="Disordered" evidence="1">
    <location>
        <begin position="1708"/>
        <end position="1766"/>
    </location>
</feature>
<feature type="compositionally biased region" description="Polar residues" evidence="1">
    <location>
        <begin position="4214"/>
        <end position="4229"/>
    </location>
</feature>
<feature type="compositionally biased region" description="Polar residues" evidence="1">
    <location>
        <begin position="3413"/>
        <end position="3422"/>
    </location>
</feature>
<feature type="compositionally biased region" description="Basic and acidic residues" evidence="1">
    <location>
        <begin position="3423"/>
        <end position="3434"/>
    </location>
</feature>
<feature type="compositionally biased region" description="Polar residues" evidence="1">
    <location>
        <begin position="3963"/>
        <end position="3977"/>
    </location>
</feature>
<feature type="region of interest" description="Disordered" evidence="1">
    <location>
        <begin position="4250"/>
        <end position="4310"/>
    </location>
</feature>
<feature type="compositionally biased region" description="Basic residues" evidence="1">
    <location>
        <begin position="2239"/>
        <end position="2259"/>
    </location>
</feature>
<feature type="region of interest" description="Disordered" evidence="1">
    <location>
        <begin position="1387"/>
        <end position="1411"/>
    </location>
</feature>
<sequence>MDLLKKDELTQLLSQMNIEVNNEWSNVLELHQELQKLLNSCNTEARHSWAIIDKVRRSASTVTLELSDLEKELSNDITLSTNYRFTSDVDSSNSHPKSDLKYVKTSSCHTSLLSLFHLPMPESDTLTKNVEGLAEADLRQMQFQFEQEGNFEQCKSSDGPCKNCMESFMEDGKSHEVNTKNLDGVLTNDSNSIWLTDESKNSCQKSTAISIIKDDFLKCENEYIHQLRRQYLEKRDNDTMLDKNRLFYKMANNYKPIGYNSIGIESSQTNSNNVESDTTNNTVHLYKEHTLYKVCLPPEIIDSPQTNNLFLRNCKSLNDLYSSSDEVFEQTSTTVLNVEQIREKRSYECPKWFEIPKCISEICVQSARCYFPGKTCKLGNVSGLTKPKLKKSEGKCCIRCKKSIQDINRVKWENETEVRYIGEKDYNLFNSFHSVLPFNNIQKNCYRCKKAMPDAEPQSSFPECQQPGKNVEDQDCANSPKNQELPPIQLPKTQDQCCYVEQNHLLGNNADKELKDQFCQTDTICDVCQEKKQCMYTLINKEKPDATKNSVACQNDETERQQNNTHLSTAASGIINDLKDLSASKLCSCPSELIKIKAFPIPFEKDFKPSKEDSKPGELCVSVLNASTNKYNQKSLGISKKEALRDKCVSDREKNTRVCEGEKKDIQPTNPTSFAEKNKSLCTDGTTMYNPYLDKDKINKKCEQPRQENIQRSPSSDNVPATFHGRPHDLYKFNNSCYQQSPYGKVPNVLTVDMDKLTRTDVFTNPIYSIKYDNCNTEDGDMIHDTTSIKCTFESEPITERTGPEICCDNIENVRNIEECGFKRKQDMGDCGKLLGDQHEDKKKKTNKTGKGKIKQKNIQNPKVNVCSVKPKTQKYSNLASDKGNTCISGTDNKKNVEEWPPEPMPCNETKLQKLCKCPCRPKTYVSPAKFDMNSICLKDDPTVPILENIPDSTKLYDGCQCQKENQDITEKQFYFENQDESLLLQNENMNEYECGSTKTSPHSGEETKQECPSYFPSPCGVKINSGYENICNLKKNSVCNASDTRKPIQLKQSCNAGVNGKDFDEGLKHEMENEQKITPFTDESTDFTKCNFIRPTDGCTGGKNIEKNDICDQVSEDVNEPYNVKPTCILSGNNAELESPYDLDGVNDKGNENSTDSKNDKRKRNSVNRLNDNTKCNYFNRAKDNYLSKMSYRSVSANQSTTCKYNAQMSEDGPNRKYNCSSWNIGQLCRSGQFPANQKCTIGGQFGTSDYLRQSCWQKSEECDKIAQLQECLKFRINSVCKQSQQRKKKCNCKQLRNNSNCPDPKKLAYRYCKCKRNSKNAKQIQHCKFSPPNDSFFKTNGSKKVFVSKTFCAHNDMKVYATTCFTDNSSIQQLQNIIEKSQNERNNDHDTAQPINDQNNDPGPSNNEIDNVNSLSKFPFYNETLSQSENYECSNKIVKRVLHISKCGGSKIKSNFTSKLTKYKRHSYLKNIKHIRTRKTTFLRTNIPIQGNIKLSKSKQMGTSQSIVNNESVANVGNDLWQNSNTKKKDTLSYVALTPFHTNKGQYANSKSCLCLTSFCNSFSKKQPPMWQTGCMPNNVSQLSVYKKDNCPKPTIICMQPTTNYSSTCNCQCNKNICPFKYGANMTGNNCDQTKPYDFARKEDGGKITQKRQFGKRTEVCGDKSEQYIVKQNCEDQIIGQEISPNGNRNYNLTAKASGRYNKTNAKQGYGNSRNNGAFSTCPTESRSTEDQYICPDKMRQNNNFSSPRGKRGPYSTTVRADKKGEQTQNNFCNNPCPNKPTSGACPYQGGQVCPVYNFGQNRDEQNFQVCTDSSGQQMIMDECGRPIPYPKDDGCNALAKQKKKKNVCPSSCVKDISTPMPVNCIENRSNKLRQLMKKIKSCPPKPSGCFTSCPLSPKCAQTNPCSKMPTTTCQPLSQLFKKRFACVKPPSNKTMCPFYPPIPGRQLMVASGQCGRISQNCLNSLKTCENFGFSNYRNKICNTATIFNDKSDTVDSANICNVLALCENVFGDSDERFKYVFSNKRNPKINKSNPKINMSVTNSDVSPASKSSAEHSPLRMVSKIVRKTKTQLCQTEISIPKEAGQSISNPLDSLVKSDREKPQNFVVKSDDINLSEFNKFDSINKQTFDELPNSNSTDIQLSESPDYNFKISFQIQKQCMNNIANADEETKKIDNKLKSVIESIENKMSINRSDKMKEENLYLNCKNLNVRKNISTFCSQTDDYKLSLSDLHSKKARRLKEHRKTSSSVKSKKRHTDKVNIRTNSSINSTFTQNEGTYKFSENFLVMPCSYSGVKNNKQQQECELNVSSFQLKTQCKDDLSDISEEMSRTSFACDCLPTENRNKNAVNKTPSKCFCKEVQTEINFLSADSNLSKSKSTCAQTDACECFARDACELLDIITSSLSKQNKLVSTMNDKNAQCNTLSSSDSSSQQTTSSDTSTSQHKISNNLNTNGNSTEENSQQNQQSLAFNCTSHCTFTKNHEFPSENCNSKPFFMSNGHKCELAVQTSLTDQVSVVPSAVTLFNSPITSGNHCTFYTKQCVAESSKQLVTQEQLKSFKPDSTILPNTHNLEPNVTSDSGSDAKNEKSPSFPEKVSIVSETNFAAWTLPDLRTVKNDLPSKPISRKTKYQNESFFSPAKKKKIEVLTSDSVNSGKDRYYTSSFAKWSLPDHRTFTSQSTFNIPIIDFEASENMAGHVSKSCPHYQTGTTSLNEKENSSDENENEIAEELSSEHENNVNANDLPESESKVTQGTNTAGKNIFEGNNDYQLMPLLIENCSPASKYNQDSSQTDSLDQDEIITGLKHCKQHCSELKLISCGCLPFDPKEGLYTKSENNKVCENENYAHMNHGICSKQKLPGRNSDKRSKLKLLETAKVIDSKDRKRKKKMLTDTIYHSLDRNIHKKRNHDSIEKQKVYLLNMNKDRLYPYLMPLKAKRTKKISNNPNTCLFPNEQIEKMVYVQQLAFNEQIKNTGIPSYISKKNHKQWIRYQAKNTPTKSTIMNLDKNVLALKKKCLKERLARLTQTDSEIKKNNKRGHLNKIRFECEKEDCDHTIGRKQNFSTDSIQCCIEIKGNPKYPESIENSSVSKVPIQSHSTQYEPIELSKECKDKITKDVSTSISKGQLTQACTKPCIKMTSSISLHKTKLKRAESDITQVTHNSHHNNSLKYLVDHNSRNNVGHNTSSDTETMKTILEKKIRSHSTVRAKSAEHLDKKGKTEHNKLLNANISKKSCIVLERVKDGNVLTNNKKVENSVKYSKMIQTTSDFANKEINKSSSNIKRTGEVSLQTDTDWQENYRKKKEEEEENQKSCSTQKNKAHISKSNASNQVDKALDLRKNKFPKESKHCSSESCPANFYNQSSYLEEIKKRLDSLNWLESNPTGQEKDPTKTMMDFLFNLISPPLPQKGLKKNENLNSKCNDSTNLDRSKDKKNVESLKGNNEYQIKDYKTSLNQVKNSKVKLNSGPSTLYKASIQMKETRNIKTSNNINKINDKIKLLPKKNGESSFKLKGFRTDINLENKSNLSSKGKSIIKSDKSKDHKFKNHKTPINIEQLPNCGIQNSQMTDFSTDMKPCGNNVFKIISVLPEEGRTVNTSNIEFPETGSFNGKSAHLLSQRNDEVRLLSRNVVNRGVSTYNNKLPQKEDIVAAIDSSPTENILKTKIYNPILGRYTEIFRTIQVDNNKVKPNAPPHWIYDITDNTIKLVKNELSNKTRSLSLPHTTVNNNDLNRSKRSLSCSHRLREKHKIESFNNFKIINISKDSIAYEKQPQLKNPQSENISNKSTKDLHNRSDKSIKYKSGNQQNSNKACIKKVDSFTCIEENSANGSISRRYILDNINPQEVEEENKSFYRNHNSISRLAEPDFNFRDCYEREQLSRIDGGFAIWRMEATYEQLNEKSENIFDKIAHNYCKRNEECTKDTNSTSDKRVNHDQSQNFNKKSETIFKKIVHDSCNRIHEYAEDSDSTSRNSVSHGHSQSSDKNGKIKYDKIVHNCCIGTQDCTENTDSITDETVDHNLSHSSNKKSENLFEKIVNASCNKTQECTEVSDSTSGKSVNNNQSQSSNRNYENIYEKIAHDSGNRTQELIEDTDSASGKSVNHDKSKSSNKKNKNIYEKIVHDSFNITQECTENTDSTSSKSVSLDKSKSSNKKSKNIYEKTVHDSFNRIQECAEDTDSTSGKSVNHVQSQGSNKKSKNIFDKIVHDSCHVAQECSEDMDSTSGKSVSQDQSQGSNKKSENIFDKIVHDGCNAAQECSEDADSTSSKSVNHDQSQSSNKKSVNIYEQILHDGFNRTQEYTEDSDSTSRKSINHDQKIQSFNKKSENIFKKILHDDNNRTEKCTEVTDSTSGQNVNQINHDQSQSFNKKSENIFEKIVHCCNKTHDCMEDRASIYGRNESCNKNQNSNKASENTTESYSEQGTCTKTPTVTCEMNFRTLSSSSNNELLVIKPAEKWQMTPSMVSIMKKPSQGPFQDGNVVRRKTNLKHGLNTTSQNNVRIKQKRLKKLATNKKTDKSNKNILINMKSKSKNRTGKNMLLKNQLVTISRNEELAISRTKENTEYPQKEKYCFSVPPYSNCPNVLQYADTANVEGDYFSKCRGLDQFFNKVLEIGCSPIDRKSQTKPILGNYLKALNKLSYKLSKHIRSMKLALEQENQLEIIKGFSAINPCLTSSNGSCLPRKCYLKEAKNSKKRLTLFNIHKELSNLKYKINHVYAHFLKLKTCLFHVFKKRDEQEKILKMVEVELSKLRSIEKQIVYFLEDIKNQLTKQIHYVPHRAICDNNDKCLKEEMLVKAKLEKLAKTKTRLNEKLQKINTLIVTQMWNESNPEKMKTSEIILKKKLEHIGAALRTELANISKVLKEDKGNLRNRAID</sequence>
<proteinExistence type="predicted"/>
<feature type="region of interest" description="Disordered" evidence="1">
    <location>
        <begin position="4167"/>
        <end position="4192"/>
    </location>
</feature>
<feature type="compositionally biased region" description="Polar residues" evidence="1">
    <location>
        <begin position="4256"/>
        <end position="4274"/>
    </location>
</feature>
<feature type="region of interest" description="Disordered" evidence="1">
    <location>
        <begin position="704"/>
        <end position="725"/>
    </location>
</feature>
<feature type="region of interest" description="Disordered" evidence="1">
    <location>
        <begin position="4043"/>
        <end position="4063"/>
    </location>
</feature>
<feature type="region of interest" description="Disordered" evidence="1">
    <location>
        <begin position="2423"/>
        <end position="2466"/>
    </location>
</feature>
<dbReference type="Proteomes" id="UP000494040">
    <property type="component" value="Unassembled WGS sequence"/>
</dbReference>
<reference evidence="2" key="1">
    <citation type="submission" date="2022-01" db="UniProtKB">
        <authorList>
            <consortium name="EnsemblMetazoa"/>
        </authorList>
    </citation>
    <scope>IDENTIFICATION</scope>
</reference>
<feature type="compositionally biased region" description="Basic and acidic residues" evidence="1">
    <location>
        <begin position="3781"/>
        <end position="3793"/>
    </location>
</feature>
<feature type="compositionally biased region" description="Basic and acidic residues" evidence="1">
    <location>
        <begin position="4298"/>
        <end position="4310"/>
    </location>
</feature>
<evidence type="ECO:0000256" key="1">
    <source>
        <dbReference type="SAM" id="MobiDB-lite"/>
    </source>
</evidence>
<feature type="region of interest" description="Disordered" evidence="1">
    <location>
        <begin position="2705"/>
        <end position="2758"/>
    </location>
</feature>
<evidence type="ECO:0000313" key="3">
    <source>
        <dbReference type="Proteomes" id="UP000494040"/>
    </source>
</evidence>
<feature type="compositionally biased region" description="Acidic residues" evidence="1">
    <location>
        <begin position="2720"/>
        <end position="2731"/>
    </location>
</feature>
<feature type="region of interest" description="Disordered" evidence="1">
    <location>
        <begin position="2033"/>
        <end position="2060"/>
    </location>
</feature>
<dbReference type="RefSeq" id="XP_024082878.1">
    <property type="nucleotide sequence ID" value="XM_024227110.1"/>
</dbReference>
<feature type="compositionally biased region" description="Polar residues" evidence="1">
    <location>
        <begin position="2566"/>
        <end position="2582"/>
    </location>
</feature>
<feature type="compositionally biased region" description="Polar residues" evidence="1">
    <location>
        <begin position="4172"/>
        <end position="4187"/>
    </location>
</feature>
<feature type="compositionally biased region" description="Polar residues" evidence="1">
    <location>
        <begin position="2446"/>
        <end position="2459"/>
    </location>
</feature>
<feature type="region of interest" description="Disordered" evidence="1">
    <location>
        <begin position="3957"/>
        <end position="3980"/>
    </location>
</feature>
<feature type="region of interest" description="Disordered" evidence="1">
    <location>
        <begin position="4125"/>
        <end position="4150"/>
    </location>
</feature>
<feature type="region of interest" description="Disordered" evidence="1">
    <location>
        <begin position="4085"/>
        <end position="4108"/>
    </location>
</feature>
<feature type="compositionally biased region" description="Polar residues" evidence="1">
    <location>
        <begin position="2041"/>
        <end position="2054"/>
    </location>
</feature>
<dbReference type="EnsemblMetazoa" id="XM_014391403.2">
    <property type="protein sequence ID" value="XP_014246889.2"/>
    <property type="gene ID" value="LOC106665167"/>
</dbReference>
<feature type="region of interest" description="Disordered" evidence="1">
    <location>
        <begin position="4209"/>
        <end position="4231"/>
    </location>
</feature>
<feature type="compositionally biased region" description="Polar residues" evidence="1">
    <location>
        <begin position="3768"/>
        <end position="3780"/>
    </location>
</feature>
<feature type="region of interest" description="Disordered" evidence="1">
    <location>
        <begin position="3767"/>
        <end position="3799"/>
    </location>
</feature>
<organism evidence="2 3">
    <name type="scientific">Cimex lectularius</name>
    <name type="common">Bed bug</name>
    <name type="synonym">Acanthia lectularia</name>
    <dbReference type="NCBI Taxonomy" id="79782"/>
    <lineage>
        <taxon>Eukaryota</taxon>
        <taxon>Metazoa</taxon>
        <taxon>Ecdysozoa</taxon>
        <taxon>Arthropoda</taxon>
        <taxon>Hexapoda</taxon>
        <taxon>Insecta</taxon>
        <taxon>Pterygota</taxon>
        <taxon>Neoptera</taxon>
        <taxon>Paraneoptera</taxon>
        <taxon>Hemiptera</taxon>
        <taxon>Heteroptera</taxon>
        <taxon>Panheteroptera</taxon>
        <taxon>Cimicomorpha</taxon>
        <taxon>Cimicidae</taxon>
        <taxon>Cimex</taxon>
    </lineage>
</organism>
<feature type="region of interest" description="Disordered" evidence="1">
    <location>
        <begin position="459"/>
        <end position="482"/>
    </location>
</feature>
<feature type="compositionally biased region" description="Low complexity" evidence="1">
    <location>
        <begin position="2427"/>
        <end position="2445"/>
    </location>
</feature>
<feature type="compositionally biased region" description="Low complexity" evidence="1">
    <location>
        <begin position="4048"/>
        <end position="4063"/>
    </location>
</feature>
<feature type="region of interest" description="Disordered" evidence="1">
    <location>
        <begin position="3298"/>
        <end position="3331"/>
    </location>
</feature>
<keyword evidence="3" id="KW-1185">Reference proteome</keyword>
<dbReference type="KEGG" id="clec:106665167"/>
<evidence type="ECO:0000313" key="2">
    <source>
        <dbReference type="EnsemblMetazoa" id="XP_024082878.1"/>
    </source>
</evidence>
<feature type="compositionally biased region" description="Basic and acidic residues" evidence="1">
    <location>
        <begin position="1147"/>
        <end position="1160"/>
    </location>
</feature>
<feature type="compositionally biased region" description="Polar residues" evidence="1">
    <location>
        <begin position="707"/>
        <end position="719"/>
    </location>
</feature>
<feature type="region of interest" description="Disordered" evidence="1">
    <location>
        <begin position="1140"/>
        <end position="1167"/>
    </location>
</feature>
<feature type="region of interest" description="Disordered" evidence="1">
    <location>
        <begin position="2239"/>
        <end position="2261"/>
    </location>
</feature>
<feature type="compositionally biased region" description="Polar residues" evidence="1">
    <location>
        <begin position="3309"/>
        <end position="3329"/>
    </location>
</feature>
<feature type="compositionally biased region" description="Polar residues" evidence="1">
    <location>
        <begin position="1395"/>
        <end position="1411"/>
    </location>
</feature>
<feature type="region of interest" description="Disordered" evidence="1">
    <location>
        <begin position="2562"/>
        <end position="2593"/>
    </location>
</feature>
<dbReference type="RefSeq" id="XP_014246889.2">
    <property type="nucleotide sequence ID" value="XM_014391403.2"/>
</dbReference>
<dbReference type="EnsemblMetazoa" id="XM_024227110.1">
    <property type="protein sequence ID" value="XP_024082878.1"/>
    <property type="gene ID" value="LOC106665167"/>
</dbReference>
<feature type="region of interest" description="Disordered" evidence="1">
    <location>
        <begin position="3405"/>
        <end position="3437"/>
    </location>
</feature>
<accession>A0A8I6SKA5</accession>
<name>A0A8I6SKA5_CIMLE</name>
<protein>
    <submittedName>
        <fullName evidence="2">Uncharacterized protein</fullName>
    </submittedName>
</protein>
<feature type="compositionally biased region" description="Polar residues" evidence="1">
    <location>
        <begin position="1708"/>
        <end position="1728"/>
    </location>
</feature>
<dbReference type="GeneID" id="106665167"/>